<dbReference type="AlphaFoldDB" id="A0AAV2LIZ8"/>
<feature type="region of interest" description="Disordered" evidence="1">
    <location>
        <begin position="1"/>
        <end position="22"/>
    </location>
</feature>
<reference evidence="3 4" key="1">
    <citation type="submission" date="2024-04" db="EMBL/GenBank/DDBJ databases">
        <authorList>
            <person name="Waldvogel A.-M."/>
            <person name="Schoenle A."/>
        </authorList>
    </citation>
    <scope>NUCLEOTIDE SEQUENCE [LARGE SCALE GENOMIC DNA]</scope>
</reference>
<keyword evidence="4" id="KW-1185">Reference proteome</keyword>
<dbReference type="InterPro" id="IPR038269">
    <property type="entry name" value="SCAN_sf"/>
</dbReference>
<accession>A0AAV2LIZ8</accession>
<dbReference type="Pfam" id="PF02023">
    <property type="entry name" value="SCAN"/>
    <property type="match status" value="1"/>
</dbReference>
<protein>
    <recommendedName>
        <fullName evidence="2">SCAN box domain-containing protein</fullName>
    </recommendedName>
</protein>
<organism evidence="3 4">
    <name type="scientific">Knipowitschia caucasica</name>
    <name type="common">Caucasian dwarf goby</name>
    <name type="synonym">Pomatoschistus caucasicus</name>
    <dbReference type="NCBI Taxonomy" id="637954"/>
    <lineage>
        <taxon>Eukaryota</taxon>
        <taxon>Metazoa</taxon>
        <taxon>Chordata</taxon>
        <taxon>Craniata</taxon>
        <taxon>Vertebrata</taxon>
        <taxon>Euteleostomi</taxon>
        <taxon>Actinopterygii</taxon>
        <taxon>Neopterygii</taxon>
        <taxon>Teleostei</taxon>
        <taxon>Neoteleostei</taxon>
        <taxon>Acanthomorphata</taxon>
        <taxon>Gobiaria</taxon>
        <taxon>Gobiiformes</taxon>
        <taxon>Gobioidei</taxon>
        <taxon>Gobiidae</taxon>
        <taxon>Gobiinae</taxon>
        <taxon>Knipowitschia</taxon>
    </lineage>
</organism>
<dbReference type="PANTHER" id="PTHR46888:SF1">
    <property type="entry name" value="RIBONUCLEASE H"/>
    <property type="match status" value="1"/>
</dbReference>
<dbReference type="Proteomes" id="UP001497482">
    <property type="component" value="Chromosome 3"/>
</dbReference>
<dbReference type="SMART" id="SM00431">
    <property type="entry name" value="SCAN"/>
    <property type="match status" value="1"/>
</dbReference>
<feature type="region of interest" description="Disordered" evidence="1">
    <location>
        <begin position="89"/>
        <end position="126"/>
    </location>
</feature>
<dbReference type="PROSITE" id="PS50804">
    <property type="entry name" value="SCAN_BOX"/>
    <property type="match status" value="1"/>
</dbReference>
<sequence>MLSSFRVRSTRSTTVPPGENPAETYHRLKGLYRRWIRPEEHTKEEIGDAIILEQFLRVLPGDIRTWVMEHEPKEGLAAAKLTQQYINARKGARQPTPPPRFPRREGPTVTAGNPSPAGIHQGTGRCELPKSQRVIRVQETHGDIQQSGAGGGK</sequence>
<gene>
    <name evidence="3" type="ORF">KC01_LOCUS30102</name>
</gene>
<dbReference type="Gene3D" id="1.10.4020.10">
    <property type="entry name" value="DNA breaking-rejoining enzymes"/>
    <property type="match status" value="1"/>
</dbReference>
<dbReference type="PANTHER" id="PTHR46888">
    <property type="entry name" value="ZINC KNUCKLE DOMAINCONTAINING PROTEIN-RELATED"/>
    <property type="match status" value="1"/>
</dbReference>
<evidence type="ECO:0000256" key="1">
    <source>
        <dbReference type="SAM" id="MobiDB-lite"/>
    </source>
</evidence>
<feature type="domain" description="SCAN box" evidence="2">
    <location>
        <begin position="11"/>
        <end position="83"/>
    </location>
</feature>
<evidence type="ECO:0000313" key="3">
    <source>
        <dbReference type="EMBL" id="CAL1602315.1"/>
    </source>
</evidence>
<name>A0AAV2LIZ8_KNICA</name>
<proteinExistence type="predicted"/>
<evidence type="ECO:0000259" key="2">
    <source>
        <dbReference type="PROSITE" id="PS50804"/>
    </source>
</evidence>
<feature type="compositionally biased region" description="Low complexity" evidence="1">
    <location>
        <begin position="1"/>
        <end position="15"/>
    </location>
</feature>
<evidence type="ECO:0000313" key="4">
    <source>
        <dbReference type="Proteomes" id="UP001497482"/>
    </source>
</evidence>
<dbReference type="SUPFAM" id="SSF47353">
    <property type="entry name" value="Retrovirus capsid dimerization domain-like"/>
    <property type="match status" value="1"/>
</dbReference>
<dbReference type="InterPro" id="IPR003309">
    <property type="entry name" value="SCAN_dom"/>
</dbReference>
<dbReference type="EMBL" id="OZ035825">
    <property type="protein sequence ID" value="CAL1602315.1"/>
    <property type="molecule type" value="Genomic_DNA"/>
</dbReference>